<sequence length="280" mass="32276">MKFESLHHVLHEIAKCKDPARIVGNSEFRRAWQITEAAKDLQQQLCNAPDPHPRWVENRRNRHIFNEGVAAEGMSLIESAAAWYEYEEGRRLCFVAVDSRFRQGRQIVTPLMEPVVEENGQWDQNEFFRSLSIGFDRSEVVRFLDATRIPHGFGDHDHGIAGVETGDLARAFDGIQWVARDWTHKLGKKDLVWVNGARLKKGAQGLKQARQTWDPVKLAKAVLKQHEIDPRVFDVAFDLPALKAWKEQWEKARSELLLKYTGKYPGPSLWPRATPRRHGK</sequence>
<gene>
    <name evidence="1" type="ORF">LMG31841_00375</name>
</gene>
<evidence type="ECO:0000313" key="1">
    <source>
        <dbReference type="EMBL" id="CAG4887234.1"/>
    </source>
</evidence>
<dbReference type="AlphaFoldDB" id="A0A9N8RSE7"/>
<organism evidence="1 2">
    <name type="scientific">Paraburkholderia saeva</name>
    <dbReference type="NCBI Taxonomy" id="2777537"/>
    <lineage>
        <taxon>Bacteria</taxon>
        <taxon>Pseudomonadati</taxon>
        <taxon>Pseudomonadota</taxon>
        <taxon>Betaproteobacteria</taxon>
        <taxon>Burkholderiales</taxon>
        <taxon>Burkholderiaceae</taxon>
        <taxon>Paraburkholderia</taxon>
    </lineage>
</organism>
<comment type="caution">
    <text evidence="1">The sequence shown here is derived from an EMBL/GenBank/DDBJ whole genome shotgun (WGS) entry which is preliminary data.</text>
</comment>
<accession>A0A9N8RSE7</accession>
<keyword evidence="2" id="KW-1185">Reference proteome</keyword>
<dbReference type="EMBL" id="CAJQZC010000001">
    <property type="protein sequence ID" value="CAG4887234.1"/>
    <property type="molecule type" value="Genomic_DNA"/>
</dbReference>
<proteinExistence type="predicted"/>
<name>A0A9N8RSE7_9BURK</name>
<dbReference type="RefSeq" id="WP_228874447.1">
    <property type="nucleotide sequence ID" value="NZ_CAJQYZ010000001.1"/>
</dbReference>
<reference evidence="1" key="1">
    <citation type="submission" date="2021-04" db="EMBL/GenBank/DDBJ databases">
        <authorList>
            <person name="Vanwijnsberghe S."/>
        </authorList>
    </citation>
    <scope>NUCLEOTIDE SEQUENCE</scope>
    <source>
        <strain evidence="1">LMG 31841</strain>
    </source>
</reference>
<dbReference type="Proteomes" id="UP000789704">
    <property type="component" value="Unassembled WGS sequence"/>
</dbReference>
<evidence type="ECO:0000313" key="2">
    <source>
        <dbReference type="Proteomes" id="UP000789704"/>
    </source>
</evidence>
<protein>
    <submittedName>
        <fullName evidence="1">Uncharacterized protein</fullName>
    </submittedName>
</protein>